<dbReference type="GO" id="GO:0003700">
    <property type="term" value="F:DNA-binding transcription factor activity"/>
    <property type="evidence" value="ECO:0007669"/>
    <property type="project" value="TreeGrafter"/>
</dbReference>
<dbReference type="Gene3D" id="1.10.10.10">
    <property type="entry name" value="Winged helix-like DNA-binding domain superfamily/Winged helix DNA-binding domain"/>
    <property type="match status" value="1"/>
</dbReference>
<organism evidence="1 2">
    <name type="scientific">Candidatus Coproplasma avicola</name>
    <dbReference type="NCBI Taxonomy" id="2840744"/>
    <lineage>
        <taxon>Bacteria</taxon>
        <taxon>Bacillati</taxon>
        <taxon>Bacillota</taxon>
        <taxon>Clostridia</taxon>
        <taxon>Eubacteriales</taxon>
        <taxon>Candidatus Coproplasma</taxon>
    </lineage>
</organism>
<dbReference type="EMBL" id="DVHK01000090">
    <property type="protein sequence ID" value="HIR67235.1"/>
    <property type="molecule type" value="Genomic_DNA"/>
</dbReference>
<proteinExistence type="predicted"/>
<dbReference type="FunFam" id="1.10.10.10:FF:000138">
    <property type="entry name" value="Rrf2 family transcriptional regulator"/>
    <property type="match status" value="1"/>
</dbReference>
<dbReference type="PROSITE" id="PS51197">
    <property type="entry name" value="HTH_RRF2_2"/>
    <property type="match status" value="1"/>
</dbReference>
<reference evidence="1" key="1">
    <citation type="submission" date="2020-10" db="EMBL/GenBank/DDBJ databases">
        <authorList>
            <person name="Gilroy R."/>
        </authorList>
    </citation>
    <scope>NUCLEOTIDE SEQUENCE</scope>
    <source>
        <strain evidence="1">ChiW16-3235</strain>
    </source>
</reference>
<dbReference type="Pfam" id="PF02082">
    <property type="entry name" value="Rrf2"/>
    <property type="match status" value="1"/>
</dbReference>
<dbReference type="PANTHER" id="PTHR33221:SF15">
    <property type="entry name" value="HTH-TYPE TRANSCRIPTIONAL REGULATOR YWGB-RELATED"/>
    <property type="match status" value="1"/>
</dbReference>
<sequence>MQITSRLTVAAHTLAVAEYFKNSNKVTSDFIAASVGVNPVVIRRILLQLKEAGLIDVARGSGGASLKKPPEDITLYDIYRAVDCVEEDGLFHFHEHPNPDCPVGKSIHAALDGYLSAAQQAMENSLKGVTLADVMSSFVRA</sequence>
<dbReference type="InterPro" id="IPR036390">
    <property type="entry name" value="WH_DNA-bd_sf"/>
</dbReference>
<evidence type="ECO:0000313" key="1">
    <source>
        <dbReference type="EMBL" id="HIR67235.1"/>
    </source>
</evidence>
<name>A0A9D1J995_9FIRM</name>
<dbReference type="GO" id="GO:0005829">
    <property type="term" value="C:cytosol"/>
    <property type="evidence" value="ECO:0007669"/>
    <property type="project" value="TreeGrafter"/>
</dbReference>
<dbReference type="AlphaFoldDB" id="A0A9D1J995"/>
<dbReference type="PANTHER" id="PTHR33221">
    <property type="entry name" value="WINGED HELIX-TURN-HELIX TRANSCRIPTIONAL REGULATOR, RRF2 FAMILY"/>
    <property type="match status" value="1"/>
</dbReference>
<dbReference type="Proteomes" id="UP000823913">
    <property type="component" value="Unassembled WGS sequence"/>
</dbReference>
<reference evidence="1" key="2">
    <citation type="journal article" date="2021" name="PeerJ">
        <title>Extensive microbial diversity within the chicken gut microbiome revealed by metagenomics and culture.</title>
        <authorList>
            <person name="Gilroy R."/>
            <person name="Ravi A."/>
            <person name="Getino M."/>
            <person name="Pursley I."/>
            <person name="Horton D.L."/>
            <person name="Alikhan N.F."/>
            <person name="Baker D."/>
            <person name="Gharbi K."/>
            <person name="Hall N."/>
            <person name="Watson M."/>
            <person name="Adriaenssens E.M."/>
            <person name="Foster-Nyarko E."/>
            <person name="Jarju S."/>
            <person name="Secka A."/>
            <person name="Antonio M."/>
            <person name="Oren A."/>
            <person name="Chaudhuri R.R."/>
            <person name="La Ragione R."/>
            <person name="Hildebrand F."/>
            <person name="Pallen M.J."/>
        </authorList>
    </citation>
    <scope>NUCLEOTIDE SEQUENCE</scope>
    <source>
        <strain evidence="1">ChiW16-3235</strain>
    </source>
</reference>
<evidence type="ECO:0000313" key="2">
    <source>
        <dbReference type="Proteomes" id="UP000823913"/>
    </source>
</evidence>
<dbReference type="SUPFAM" id="SSF46785">
    <property type="entry name" value="Winged helix' DNA-binding domain"/>
    <property type="match status" value="1"/>
</dbReference>
<protein>
    <submittedName>
        <fullName evidence="1">Rrf2 family transcriptional regulator</fullName>
    </submittedName>
</protein>
<comment type="caution">
    <text evidence="1">The sequence shown here is derived from an EMBL/GenBank/DDBJ whole genome shotgun (WGS) entry which is preliminary data.</text>
</comment>
<dbReference type="InterPro" id="IPR036388">
    <property type="entry name" value="WH-like_DNA-bd_sf"/>
</dbReference>
<gene>
    <name evidence="1" type="ORF">IAB94_04240</name>
</gene>
<dbReference type="InterPro" id="IPR000944">
    <property type="entry name" value="Tscrpt_reg_Rrf2"/>
</dbReference>
<accession>A0A9D1J995</accession>